<reference evidence="2" key="1">
    <citation type="journal article" date="2020" name="Stud. Mycol.">
        <title>101 Dothideomycetes genomes: a test case for predicting lifestyles and emergence of pathogens.</title>
        <authorList>
            <person name="Haridas S."/>
            <person name="Albert R."/>
            <person name="Binder M."/>
            <person name="Bloem J."/>
            <person name="Labutti K."/>
            <person name="Salamov A."/>
            <person name="Andreopoulos B."/>
            <person name="Baker S."/>
            <person name="Barry K."/>
            <person name="Bills G."/>
            <person name="Bluhm B."/>
            <person name="Cannon C."/>
            <person name="Castanera R."/>
            <person name="Culley D."/>
            <person name="Daum C."/>
            <person name="Ezra D."/>
            <person name="Gonzalez J."/>
            <person name="Henrissat B."/>
            <person name="Kuo A."/>
            <person name="Liang C."/>
            <person name="Lipzen A."/>
            <person name="Lutzoni F."/>
            <person name="Magnuson J."/>
            <person name="Mondo S."/>
            <person name="Nolan M."/>
            <person name="Ohm R."/>
            <person name="Pangilinan J."/>
            <person name="Park H.-J."/>
            <person name="Ramirez L."/>
            <person name="Alfaro M."/>
            <person name="Sun H."/>
            <person name="Tritt A."/>
            <person name="Yoshinaga Y."/>
            <person name="Zwiers L.-H."/>
            <person name="Turgeon B."/>
            <person name="Goodwin S."/>
            <person name="Spatafora J."/>
            <person name="Crous P."/>
            <person name="Grigoriev I."/>
        </authorList>
    </citation>
    <scope>NUCLEOTIDE SEQUENCE</scope>
    <source>
        <strain evidence="2">CBS 133067</strain>
    </source>
</reference>
<dbReference type="InterPro" id="IPR052897">
    <property type="entry name" value="Sec-Metab_Biosynth_Hydrolase"/>
</dbReference>
<evidence type="ECO:0000259" key="1">
    <source>
        <dbReference type="Pfam" id="PF12697"/>
    </source>
</evidence>
<accession>A0A9P4I3N8</accession>
<dbReference type="AlphaFoldDB" id="A0A9P4I3N8"/>
<dbReference type="OrthoDB" id="1263307at2759"/>
<comment type="caution">
    <text evidence="2">The sequence shown here is derived from an EMBL/GenBank/DDBJ whole genome shotgun (WGS) entry which is preliminary data.</text>
</comment>
<dbReference type="PANTHER" id="PTHR37017:SF13">
    <property type="entry name" value="AB HYDROLASE-1 DOMAIN-CONTAINING PROTEIN"/>
    <property type="match status" value="1"/>
</dbReference>
<dbReference type="PANTHER" id="PTHR37017">
    <property type="entry name" value="AB HYDROLASE-1 DOMAIN-CONTAINING PROTEIN-RELATED"/>
    <property type="match status" value="1"/>
</dbReference>
<name>A0A9P4I3N8_9PEZI</name>
<dbReference type="Gene3D" id="3.40.50.1820">
    <property type="entry name" value="alpha/beta hydrolase"/>
    <property type="match status" value="1"/>
</dbReference>
<dbReference type="InterPro" id="IPR029058">
    <property type="entry name" value="AB_hydrolase_fold"/>
</dbReference>
<sequence length="256" mass="28034">MASKPTIVIVPGSFSPALFYELFITQLNDAGYPDVHFVEYPSIGRKDPAPAATMLDDAAAIHKAVESLADEGRDILLIAHSYGGIPASESIRGLAKSQREADGKNGGIIRVLYATAIVPAVGESSSDIMSGDSVPPYLKINGDYMWLEPIENAQLNFSDLPYEEGFKWAKKAEEHSTISFTGALTYPGYKDVPVSYMYCEIDKTVPPEMQQRFIQTIERDSGNSVDIHKVKTGHFAFLSQPDIVIQVVRKICGETV</sequence>
<organism evidence="2 3">
    <name type="scientific">Rhizodiscina lignyota</name>
    <dbReference type="NCBI Taxonomy" id="1504668"/>
    <lineage>
        <taxon>Eukaryota</taxon>
        <taxon>Fungi</taxon>
        <taxon>Dikarya</taxon>
        <taxon>Ascomycota</taxon>
        <taxon>Pezizomycotina</taxon>
        <taxon>Dothideomycetes</taxon>
        <taxon>Pleosporomycetidae</taxon>
        <taxon>Aulographales</taxon>
        <taxon>Rhizodiscinaceae</taxon>
        <taxon>Rhizodiscina</taxon>
    </lineage>
</organism>
<dbReference type="EMBL" id="ML978134">
    <property type="protein sequence ID" value="KAF2094400.1"/>
    <property type="molecule type" value="Genomic_DNA"/>
</dbReference>
<dbReference type="Proteomes" id="UP000799772">
    <property type="component" value="Unassembled WGS sequence"/>
</dbReference>
<keyword evidence="3" id="KW-1185">Reference proteome</keyword>
<proteinExistence type="predicted"/>
<dbReference type="InterPro" id="IPR000073">
    <property type="entry name" value="AB_hydrolase_1"/>
</dbReference>
<protein>
    <submittedName>
        <fullName evidence="2">Alpha/beta-hydrolase</fullName>
    </submittedName>
</protein>
<evidence type="ECO:0000313" key="2">
    <source>
        <dbReference type="EMBL" id="KAF2094400.1"/>
    </source>
</evidence>
<dbReference type="SUPFAM" id="SSF53474">
    <property type="entry name" value="alpha/beta-Hydrolases"/>
    <property type="match status" value="1"/>
</dbReference>
<gene>
    <name evidence="2" type="ORF">NA57DRAFT_46483</name>
</gene>
<feature type="domain" description="AB hydrolase-1" evidence="1">
    <location>
        <begin position="7"/>
        <end position="246"/>
    </location>
</feature>
<evidence type="ECO:0000313" key="3">
    <source>
        <dbReference type="Proteomes" id="UP000799772"/>
    </source>
</evidence>
<dbReference type="Pfam" id="PF12697">
    <property type="entry name" value="Abhydrolase_6"/>
    <property type="match status" value="1"/>
</dbReference>